<gene>
    <name evidence="2" type="ORF">FB45DRAFT_868107</name>
</gene>
<keyword evidence="3" id="KW-1185">Reference proteome</keyword>
<feature type="compositionally biased region" description="Acidic residues" evidence="1">
    <location>
        <begin position="72"/>
        <end position="100"/>
    </location>
</feature>
<dbReference type="AlphaFoldDB" id="A0AAD7BPT5"/>
<feature type="region of interest" description="Disordered" evidence="1">
    <location>
        <begin position="59"/>
        <end position="106"/>
    </location>
</feature>
<dbReference type="Proteomes" id="UP001221142">
    <property type="component" value="Unassembled WGS sequence"/>
</dbReference>
<evidence type="ECO:0000313" key="3">
    <source>
        <dbReference type="Proteomes" id="UP001221142"/>
    </source>
</evidence>
<evidence type="ECO:0000256" key="1">
    <source>
        <dbReference type="SAM" id="MobiDB-lite"/>
    </source>
</evidence>
<name>A0AAD7BPT5_9AGAR</name>
<evidence type="ECO:0000313" key="2">
    <source>
        <dbReference type="EMBL" id="KAJ7626822.1"/>
    </source>
</evidence>
<protein>
    <submittedName>
        <fullName evidence="2">Uncharacterized protein</fullName>
    </submittedName>
</protein>
<reference evidence="2" key="1">
    <citation type="submission" date="2023-03" db="EMBL/GenBank/DDBJ databases">
        <title>Massive genome expansion in bonnet fungi (Mycena s.s.) driven by repeated elements and novel gene families across ecological guilds.</title>
        <authorList>
            <consortium name="Lawrence Berkeley National Laboratory"/>
            <person name="Harder C.B."/>
            <person name="Miyauchi S."/>
            <person name="Viragh M."/>
            <person name="Kuo A."/>
            <person name="Thoen E."/>
            <person name="Andreopoulos B."/>
            <person name="Lu D."/>
            <person name="Skrede I."/>
            <person name="Drula E."/>
            <person name="Henrissat B."/>
            <person name="Morin E."/>
            <person name="Kohler A."/>
            <person name="Barry K."/>
            <person name="LaButti K."/>
            <person name="Morin E."/>
            <person name="Salamov A."/>
            <person name="Lipzen A."/>
            <person name="Mereny Z."/>
            <person name="Hegedus B."/>
            <person name="Baldrian P."/>
            <person name="Stursova M."/>
            <person name="Weitz H."/>
            <person name="Taylor A."/>
            <person name="Grigoriev I.V."/>
            <person name="Nagy L.G."/>
            <person name="Martin F."/>
            <person name="Kauserud H."/>
        </authorList>
    </citation>
    <scope>NUCLEOTIDE SEQUENCE</scope>
    <source>
        <strain evidence="2">9284</strain>
    </source>
</reference>
<dbReference type="EMBL" id="JARKIF010000011">
    <property type="protein sequence ID" value="KAJ7626822.1"/>
    <property type="molecule type" value="Genomic_DNA"/>
</dbReference>
<accession>A0AAD7BPT5</accession>
<proteinExistence type="predicted"/>
<organism evidence="2 3">
    <name type="scientific">Roridomyces roridus</name>
    <dbReference type="NCBI Taxonomy" id="1738132"/>
    <lineage>
        <taxon>Eukaryota</taxon>
        <taxon>Fungi</taxon>
        <taxon>Dikarya</taxon>
        <taxon>Basidiomycota</taxon>
        <taxon>Agaricomycotina</taxon>
        <taxon>Agaricomycetes</taxon>
        <taxon>Agaricomycetidae</taxon>
        <taxon>Agaricales</taxon>
        <taxon>Marasmiineae</taxon>
        <taxon>Mycenaceae</taxon>
        <taxon>Roridomyces</taxon>
    </lineage>
</organism>
<comment type="caution">
    <text evidence="2">The sequence shown here is derived from an EMBL/GenBank/DDBJ whole genome shotgun (WGS) entry which is preliminary data.</text>
</comment>
<sequence length="211" mass="23844">MSGMALQPHVANQGLPDNHHGNWQHVYVPYDADWRYYYVNIFVDRDMYMRYRGGGVGHCQVPVEERDSASADADEGDEEDLEVDDPEPGSDEGEGDDEDGEALHAGCQPDEGLASLVIALYCLVIGIVPDQDHQVMPEFDGFGDVPPPSTWHPAWRWDGFRERSVPLRGSQRGIAKEHVKYYLYPKGTESLISDRIHHRDQGGILGQYWVY</sequence>